<name>A0ACB8GTM7_PSICU</name>
<reference evidence="1" key="1">
    <citation type="submission" date="2021-10" db="EMBL/GenBank/DDBJ databases">
        <title>Psilocybe cubensis genome.</title>
        <authorList>
            <person name="Mckernan K.J."/>
            <person name="Crawford S."/>
            <person name="Trippe A."/>
            <person name="Kane L.T."/>
            <person name="Mclaughlin S."/>
        </authorList>
    </citation>
    <scope>NUCLEOTIDE SEQUENCE</scope>
    <source>
        <strain evidence="1">MGC-MH-2018</strain>
    </source>
</reference>
<accession>A0ACB8GTM7</accession>
<dbReference type="Proteomes" id="UP000664032">
    <property type="component" value="Unassembled WGS sequence"/>
</dbReference>
<protein>
    <submittedName>
        <fullName evidence="1">Uncharacterized protein</fullName>
    </submittedName>
</protein>
<keyword evidence="2" id="KW-1185">Reference proteome</keyword>
<organism evidence="1 2">
    <name type="scientific">Psilocybe cubensis</name>
    <name type="common">Psychedelic mushroom</name>
    <name type="synonym">Stropharia cubensis</name>
    <dbReference type="NCBI Taxonomy" id="181762"/>
    <lineage>
        <taxon>Eukaryota</taxon>
        <taxon>Fungi</taxon>
        <taxon>Dikarya</taxon>
        <taxon>Basidiomycota</taxon>
        <taxon>Agaricomycotina</taxon>
        <taxon>Agaricomycetes</taxon>
        <taxon>Agaricomycetidae</taxon>
        <taxon>Agaricales</taxon>
        <taxon>Agaricineae</taxon>
        <taxon>Strophariaceae</taxon>
        <taxon>Psilocybe</taxon>
    </lineage>
</organism>
<evidence type="ECO:0000313" key="1">
    <source>
        <dbReference type="EMBL" id="KAH9478814.1"/>
    </source>
</evidence>
<proteinExistence type="predicted"/>
<evidence type="ECO:0000313" key="2">
    <source>
        <dbReference type="Proteomes" id="UP000664032"/>
    </source>
</evidence>
<gene>
    <name evidence="1" type="ORF">JR316_0009276</name>
</gene>
<comment type="caution">
    <text evidence="1">The sequence shown here is derived from an EMBL/GenBank/DDBJ whole genome shotgun (WGS) entry which is preliminary data.</text>
</comment>
<dbReference type="EMBL" id="JAFIQS020000008">
    <property type="protein sequence ID" value="KAH9478814.1"/>
    <property type="molecule type" value="Genomic_DNA"/>
</dbReference>
<sequence>MHLAILELHWGSHHVLSIAEFDWLPYKIPSLDHTSFSGVDKNNNPIPTKHFIMSPNMPEIPDIRRNSHDVTIREDGRYGYANFTLCP</sequence>